<protein>
    <submittedName>
        <fullName evidence="2">Uncharacterized protein</fullName>
    </submittedName>
</protein>
<accession>B1YUP1</accession>
<dbReference type="AlphaFoldDB" id="B1YUP1"/>
<dbReference type="EMBL" id="CP001025">
    <property type="protein sequence ID" value="ACB64787.1"/>
    <property type="molecule type" value="Genomic_DNA"/>
</dbReference>
<dbReference type="HOGENOM" id="CLU_2141116_0_0_4"/>
<gene>
    <name evidence="2" type="ordered locus">BamMC406_2308</name>
</gene>
<organism evidence="2 3">
    <name type="scientific">Burkholderia ambifaria (strain MC40-6)</name>
    <dbReference type="NCBI Taxonomy" id="398577"/>
    <lineage>
        <taxon>Bacteria</taxon>
        <taxon>Pseudomonadati</taxon>
        <taxon>Pseudomonadota</taxon>
        <taxon>Betaproteobacteria</taxon>
        <taxon>Burkholderiales</taxon>
        <taxon>Burkholderiaceae</taxon>
        <taxon>Burkholderia</taxon>
        <taxon>Burkholderia cepacia complex</taxon>
    </lineage>
</organism>
<sequence length="112" mass="12060">MRPCAAGGFPAGPDHGIIRGLHAGRTTAARLHRPARPPSARAPGTIHAPPTRRAAPHWPRTVVPEIQVGVVSCRRGRLPRRGAACTHGASRRREIVNPSNYRVELPRPCALP</sequence>
<feature type="region of interest" description="Disordered" evidence="1">
    <location>
        <begin position="31"/>
        <end position="60"/>
    </location>
</feature>
<dbReference type="KEGG" id="bac:BamMC406_2308"/>
<evidence type="ECO:0000313" key="2">
    <source>
        <dbReference type="EMBL" id="ACB64787.1"/>
    </source>
</evidence>
<name>B1YUP1_BURA4</name>
<dbReference type="Proteomes" id="UP000001680">
    <property type="component" value="Chromosome 1"/>
</dbReference>
<proteinExistence type="predicted"/>
<reference evidence="3" key="1">
    <citation type="submission" date="2008-04" db="EMBL/GenBank/DDBJ databases">
        <title>Complete sequence of chromosome 1 of Burkholderia ambifaria MC40-6.</title>
        <authorList>
            <person name="Copeland A."/>
            <person name="Lucas S."/>
            <person name="Lapidus A."/>
            <person name="Glavina del Rio T."/>
            <person name="Dalin E."/>
            <person name="Tice H."/>
            <person name="Pitluck S."/>
            <person name="Chain P."/>
            <person name="Malfatti S."/>
            <person name="Shin M."/>
            <person name="Vergez L."/>
            <person name="Lang D."/>
            <person name="Schmutz J."/>
            <person name="Larimer F."/>
            <person name="Land M."/>
            <person name="Hauser L."/>
            <person name="Kyrpides N."/>
            <person name="Lykidis A."/>
            <person name="Ramette A."/>
            <person name="Konstantinidis K."/>
            <person name="Tiedje J."/>
            <person name="Richardson P."/>
        </authorList>
    </citation>
    <scope>NUCLEOTIDE SEQUENCE [LARGE SCALE GENOMIC DNA]</scope>
    <source>
        <strain evidence="3">MC40-6</strain>
    </source>
</reference>
<evidence type="ECO:0000313" key="3">
    <source>
        <dbReference type="Proteomes" id="UP000001680"/>
    </source>
</evidence>
<evidence type="ECO:0000256" key="1">
    <source>
        <dbReference type="SAM" id="MobiDB-lite"/>
    </source>
</evidence>